<feature type="transmembrane region" description="Helical" evidence="1">
    <location>
        <begin position="54"/>
        <end position="76"/>
    </location>
</feature>
<keyword evidence="1" id="KW-1133">Transmembrane helix</keyword>
<dbReference type="RefSeq" id="WP_148134042.1">
    <property type="nucleotide sequence ID" value="NZ_CP017634.1"/>
</dbReference>
<dbReference type="AlphaFoldDB" id="A0A3G1KQW1"/>
<evidence type="ECO:0000256" key="1">
    <source>
        <dbReference type="SAM" id="Phobius"/>
    </source>
</evidence>
<protein>
    <recommendedName>
        <fullName evidence="4">DUF1440 domain-containing protein</fullName>
    </recommendedName>
</protein>
<dbReference type="Proteomes" id="UP000323521">
    <property type="component" value="Chromosome"/>
</dbReference>
<feature type="transmembrane region" description="Helical" evidence="1">
    <location>
        <begin position="120"/>
        <end position="139"/>
    </location>
</feature>
<evidence type="ECO:0000313" key="3">
    <source>
        <dbReference type="Proteomes" id="UP000323521"/>
    </source>
</evidence>
<gene>
    <name evidence="2" type="ORF">DCMF_08545</name>
</gene>
<reference evidence="2 3" key="1">
    <citation type="submission" date="2016-10" db="EMBL/GenBank/DDBJ databases">
        <title>Complete Genome Sequence of Peptococcaceae strain DCMF.</title>
        <authorList>
            <person name="Edwards R.J."/>
            <person name="Holland S.I."/>
            <person name="Deshpande N.P."/>
            <person name="Wong Y.K."/>
            <person name="Ertan H."/>
            <person name="Manefield M."/>
            <person name="Russell T.L."/>
            <person name="Lee M.J."/>
        </authorList>
    </citation>
    <scope>NUCLEOTIDE SEQUENCE [LARGE SCALE GENOMIC DNA]</scope>
    <source>
        <strain evidence="2 3">DCMF</strain>
    </source>
</reference>
<organism evidence="2 3">
    <name type="scientific">Formimonas warabiya</name>
    <dbReference type="NCBI Taxonomy" id="1761012"/>
    <lineage>
        <taxon>Bacteria</taxon>
        <taxon>Bacillati</taxon>
        <taxon>Bacillota</taxon>
        <taxon>Clostridia</taxon>
        <taxon>Eubacteriales</taxon>
        <taxon>Peptococcaceae</taxon>
        <taxon>Candidatus Formimonas</taxon>
    </lineage>
</organism>
<feature type="transmembrane region" description="Helical" evidence="1">
    <location>
        <begin position="88"/>
        <end position="108"/>
    </location>
</feature>
<keyword evidence="1" id="KW-0812">Transmembrane</keyword>
<evidence type="ECO:0008006" key="4">
    <source>
        <dbReference type="Google" id="ProtNLM"/>
    </source>
</evidence>
<dbReference type="KEGG" id="fwa:DCMF_08545"/>
<name>A0A3G1KQW1_FORW1</name>
<dbReference type="OrthoDB" id="1798220at2"/>
<keyword evidence="1" id="KW-0472">Membrane</keyword>
<proteinExistence type="predicted"/>
<accession>A0A3G1KQW1</accession>
<dbReference type="EMBL" id="CP017634">
    <property type="protein sequence ID" value="ATW24817.1"/>
    <property type="molecule type" value="Genomic_DNA"/>
</dbReference>
<keyword evidence="3" id="KW-1185">Reference proteome</keyword>
<evidence type="ECO:0000313" key="2">
    <source>
        <dbReference type="EMBL" id="ATW24817.1"/>
    </source>
</evidence>
<sequence>MRDTVLRGTIGGLIGTAGDDIIHLLGYLFFRASMTEHYISQLLFPFAEVTALRFMYSIIIHFLAGALAGVILVMIFQRFGMDYPYLKGVGFALALWTVHVAVIPNLVSLRPILLRADWEVLFDLISHGVFGFLATFYLIKGTRRIKNY</sequence>
<feature type="transmembrane region" description="Helical" evidence="1">
    <location>
        <begin position="12"/>
        <end position="34"/>
    </location>
</feature>